<evidence type="ECO:0000256" key="2">
    <source>
        <dbReference type="ARBA" id="ARBA00009773"/>
    </source>
</evidence>
<dbReference type="RefSeq" id="WP_377962839.1">
    <property type="nucleotide sequence ID" value="NZ_JBHZOL010000031.1"/>
</dbReference>
<gene>
    <name evidence="9" type="ORF">ACFVKH_05660</name>
</gene>
<keyword evidence="6 8" id="KW-1133">Transmembrane helix</keyword>
<dbReference type="PANTHER" id="PTHR21716">
    <property type="entry name" value="TRANSMEMBRANE PROTEIN"/>
    <property type="match status" value="1"/>
</dbReference>
<evidence type="ECO:0000256" key="5">
    <source>
        <dbReference type="ARBA" id="ARBA00022692"/>
    </source>
</evidence>
<evidence type="ECO:0000313" key="9">
    <source>
        <dbReference type="EMBL" id="MFE4105753.1"/>
    </source>
</evidence>
<evidence type="ECO:0000256" key="8">
    <source>
        <dbReference type="SAM" id="Phobius"/>
    </source>
</evidence>
<comment type="similarity">
    <text evidence="2">Belongs to the autoinducer-2 exporter (AI-2E) (TC 2.A.86) family.</text>
</comment>
<comment type="caution">
    <text evidence="9">The sequence shown here is derived from an EMBL/GenBank/DDBJ whole genome shotgun (WGS) entry which is preliminary data.</text>
</comment>
<comment type="subcellular location">
    <subcellularLocation>
        <location evidence="1">Cell membrane</location>
        <topology evidence="1">Multi-pass membrane protein</topology>
    </subcellularLocation>
</comment>
<protein>
    <submittedName>
        <fullName evidence="9">AI-2E family transporter</fullName>
    </submittedName>
</protein>
<keyword evidence="10" id="KW-1185">Reference proteome</keyword>
<keyword evidence="5 8" id="KW-0812">Transmembrane</keyword>
<evidence type="ECO:0000256" key="7">
    <source>
        <dbReference type="ARBA" id="ARBA00023136"/>
    </source>
</evidence>
<dbReference type="InterPro" id="IPR002549">
    <property type="entry name" value="AI-2E-like"/>
</dbReference>
<dbReference type="PANTHER" id="PTHR21716:SF53">
    <property type="entry name" value="PERMEASE PERM-RELATED"/>
    <property type="match status" value="1"/>
</dbReference>
<feature type="transmembrane region" description="Helical" evidence="8">
    <location>
        <begin position="7"/>
        <end position="24"/>
    </location>
</feature>
<sequence>MSVSPKTTQVLLAVIATVLVVWALKATHAVTMPLAFAFFIAVLVHPLQRSLNRRLPRWLTLIAILLLLAAVAGVAIAALELSVDLIEPKLPQYSDRLQQMLTTAIDLARQYGLPISDNPLQAQGSSGQLAGRAIGGIQSILSALSVLVLVVSLLALLLLEVDAYRQKVRRGFPDAASQKIINAMASISRKLRRYLWVMTFTSLLTGILTGVWCLLLGVDLAFVWGLIAFVLNFVPTLGSIIAVIPPTLVAFIFGGAAQGLITLIGLATLQVILGNFVDPKLQGNSLQLSPFVALISIVFWGWVWGIAGAILGVPMTVALVVLCGEFQPTRGIAVLLGEQGTDYTPS</sequence>
<evidence type="ECO:0000256" key="3">
    <source>
        <dbReference type="ARBA" id="ARBA00022448"/>
    </source>
</evidence>
<name>A0ABW6IC72_9CYAN</name>
<reference evidence="9 10" key="1">
    <citation type="submission" date="2024-10" db="EMBL/GenBank/DDBJ databases">
        <authorList>
            <person name="Ratan Roy A."/>
            <person name="Morales Sandoval P.H."/>
            <person name="De Los Santos Villalobos S."/>
            <person name="Chakraborty S."/>
            <person name="Mukherjee J."/>
        </authorList>
    </citation>
    <scope>NUCLEOTIDE SEQUENCE [LARGE SCALE GENOMIC DNA]</scope>
    <source>
        <strain evidence="9 10">S1</strain>
    </source>
</reference>
<keyword evidence="7 8" id="KW-0472">Membrane</keyword>
<keyword evidence="3" id="KW-0813">Transport</keyword>
<feature type="transmembrane region" description="Helical" evidence="8">
    <location>
        <begin position="251"/>
        <end position="273"/>
    </location>
</feature>
<feature type="transmembrane region" description="Helical" evidence="8">
    <location>
        <begin position="140"/>
        <end position="159"/>
    </location>
</feature>
<keyword evidence="4" id="KW-1003">Cell membrane</keyword>
<evidence type="ECO:0000313" key="10">
    <source>
        <dbReference type="Proteomes" id="UP001600165"/>
    </source>
</evidence>
<feature type="transmembrane region" description="Helical" evidence="8">
    <location>
        <begin position="59"/>
        <end position="79"/>
    </location>
</feature>
<organism evidence="9 10">
    <name type="scientific">Almyronema epifaneia S1</name>
    <dbReference type="NCBI Taxonomy" id="2991925"/>
    <lineage>
        <taxon>Bacteria</taxon>
        <taxon>Bacillati</taxon>
        <taxon>Cyanobacteriota</taxon>
        <taxon>Cyanophyceae</taxon>
        <taxon>Nodosilineales</taxon>
        <taxon>Nodosilineaceae</taxon>
        <taxon>Almyronema</taxon>
        <taxon>Almyronema epifaneia</taxon>
    </lineage>
</organism>
<proteinExistence type="inferred from homology"/>
<evidence type="ECO:0000256" key="4">
    <source>
        <dbReference type="ARBA" id="ARBA00022475"/>
    </source>
</evidence>
<feature type="transmembrane region" description="Helical" evidence="8">
    <location>
        <begin position="223"/>
        <end position="244"/>
    </location>
</feature>
<accession>A0ABW6IC72</accession>
<feature type="transmembrane region" description="Helical" evidence="8">
    <location>
        <begin position="293"/>
        <end position="322"/>
    </location>
</feature>
<dbReference type="Pfam" id="PF01594">
    <property type="entry name" value="AI-2E_transport"/>
    <property type="match status" value="1"/>
</dbReference>
<evidence type="ECO:0000256" key="6">
    <source>
        <dbReference type="ARBA" id="ARBA00022989"/>
    </source>
</evidence>
<dbReference type="Proteomes" id="UP001600165">
    <property type="component" value="Unassembled WGS sequence"/>
</dbReference>
<dbReference type="EMBL" id="JBHZOL010000031">
    <property type="protein sequence ID" value="MFE4105753.1"/>
    <property type="molecule type" value="Genomic_DNA"/>
</dbReference>
<evidence type="ECO:0000256" key="1">
    <source>
        <dbReference type="ARBA" id="ARBA00004651"/>
    </source>
</evidence>
<feature type="transmembrane region" description="Helical" evidence="8">
    <location>
        <begin position="194"/>
        <end position="217"/>
    </location>
</feature>